<feature type="domain" description="EF-hand" evidence="1">
    <location>
        <begin position="202"/>
        <end position="237"/>
    </location>
</feature>
<accession>A0A9D1LKR6</accession>
<dbReference type="Gene3D" id="3.40.50.1820">
    <property type="entry name" value="alpha/beta hydrolase"/>
    <property type="match status" value="1"/>
</dbReference>
<dbReference type="AlphaFoldDB" id="A0A9D1LKR6"/>
<reference evidence="2" key="1">
    <citation type="submission" date="2020-10" db="EMBL/GenBank/DDBJ databases">
        <authorList>
            <person name="Gilroy R."/>
        </authorList>
    </citation>
    <scope>NUCLEOTIDE SEQUENCE</scope>
    <source>
        <strain evidence="2">CHK191-8634</strain>
    </source>
</reference>
<dbReference type="PANTHER" id="PTHR43265:SF1">
    <property type="entry name" value="ESTERASE ESTD"/>
    <property type="match status" value="1"/>
</dbReference>
<evidence type="ECO:0000313" key="3">
    <source>
        <dbReference type="Proteomes" id="UP000824073"/>
    </source>
</evidence>
<dbReference type="EMBL" id="DVMR01000034">
    <property type="protein sequence ID" value="HIU43419.1"/>
    <property type="molecule type" value="Genomic_DNA"/>
</dbReference>
<reference evidence="2" key="2">
    <citation type="journal article" date="2021" name="PeerJ">
        <title>Extensive microbial diversity within the chicken gut microbiome revealed by metagenomics and culture.</title>
        <authorList>
            <person name="Gilroy R."/>
            <person name="Ravi A."/>
            <person name="Getino M."/>
            <person name="Pursley I."/>
            <person name="Horton D.L."/>
            <person name="Alikhan N.F."/>
            <person name="Baker D."/>
            <person name="Gharbi K."/>
            <person name="Hall N."/>
            <person name="Watson M."/>
            <person name="Adriaenssens E.M."/>
            <person name="Foster-Nyarko E."/>
            <person name="Jarju S."/>
            <person name="Secka A."/>
            <person name="Antonio M."/>
            <person name="Oren A."/>
            <person name="Chaudhuri R.R."/>
            <person name="La Ragione R."/>
            <person name="Hildebrand F."/>
            <person name="Pallen M.J."/>
        </authorList>
    </citation>
    <scope>NUCLEOTIDE SEQUENCE</scope>
    <source>
        <strain evidence="2">CHK191-8634</strain>
    </source>
</reference>
<dbReference type="InterPro" id="IPR018247">
    <property type="entry name" value="EF_Hand_1_Ca_BS"/>
</dbReference>
<gene>
    <name evidence="2" type="ORF">IAB67_03890</name>
</gene>
<dbReference type="InterPro" id="IPR053145">
    <property type="entry name" value="AB_hydrolase_Est10"/>
</dbReference>
<evidence type="ECO:0000259" key="1">
    <source>
        <dbReference type="PROSITE" id="PS50222"/>
    </source>
</evidence>
<dbReference type="PANTHER" id="PTHR43265">
    <property type="entry name" value="ESTERASE ESTD"/>
    <property type="match status" value="1"/>
</dbReference>
<dbReference type="Proteomes" id="UP000824073">
    <property type="component" value="Unassembled WGS sequence"/>
</dbReference>
<protein>
    <submittedName>
        <fullName evidence="2">Alpha/beta hydrolase</fullName>
    </submittedName>
</protein>
<dbReference type="PROSITE" id="PS00018">
    <property type="entry name" value="EF_HAND_1"/>
    <property type="match status" value="1"/>
</dbReference>
<dbReference type="PROSITE" id="PS50222">
    <property type="entry name" value="EF_HAND_2"/>
    <property type="match status" value="1"/>
</dbReference>
<keyword evidence="2" id="KW-0378">Hydrolase</keyword>
<dbReference type="InterPro" id="IPR029058">
    <property type="entry name" value="AB_hydrolase_fold"/>
</dbReference>
<comment type="caution">
    <text evidence="2">The sequence shown here is derived from an EMBL/GenBank/DDBJ whole genome shotgun (WGS) entry which is preliminary data.</text>
</comment>
<sequence>MKQTKVFHVAAHDGYQLEVKIDFPPNSKSIAVFCQGSGPNTYDNHRELNGRHFNYFDLFADECCRRGIAFCRWNTRGCSLSDCASDFVAVNEAEFSTYCPETSVQDILTVKRFVKAIPAFQHSKVLLMGMSEGASLIPFAAEKCRDVAGLLLLSFSCRNMKEILDWQLSGGSSMVNMCRYFGCPQKGVLERDDFLADVFHVRSALFPDTAFEDLDADGDGRITQADFAIRLADYKRKVFQAIEAGDDQWLKENYPVRATSCWFRQHFALPDIAAALCTVTAPVYIFRGDDDANIPADDIDKLRKAASAAGRDNLHILTFPGHDHDLNYLQYIVNGTIPDGLQRVFDIAQAL</sequence>
<dbReference type="GO" id="GO:0005509">
    <property type="term" value="F:calcium ion binding"/>
    <property type="evidence" value="ECO:0007669"/>
    <property type="project" value="InterPro"/>
</dbReference>
<proteinExistence type="predicted"/>
<organism evidence="2 3">
    <name type="scientific">Candidatus Ventrousia excrementavium</name>
    <dbReference type="NCBI Taxonomy" id="2840961"/>
    <lineage>
        <taxon>Bacteria</taxon>
        <taxon>Bacillati</taxon>
        <taxon>Bacillota</taxon>
        <taxon>Clostridia</taxon>
        <taxon>Eubacteriales</taxon>
        <taxon>Clostridiaceae</taxon>
        <taxon>Clostridiaceae incertae sedis</taxon>
        <taxon>Candidatus Ventrousia</taxon>
    </lineage>
</organism>
<evidence type="ECO:0000313" key="2">
    <source>
        <dbReference type="EMBL" id="HIU43419.1"/>
    </source>
</evidence>
<name>A0A9D1LKR6_9CLOT</name>
<dbReference type="InterPro" id="IPR002048">
    <property type="entry name" value="EF_hand_dom"/>
</dbReference>
<dbReference type="SUPFAM" id="SSF53474">
    <property type="entry name" value="alpha/beta-Hydrolases"/>
    <property type="match status" value="1"/>
</dbReference>
<dbReference type="GO" id="GO:0052689">
    <property type="term" value="F:carboxylic ester hydrolase activity"/>
    <property type="evidence" value="ECO:0007669"/>
    <property type="project" value="TreeGrafter"/>
</dbReference>